<dbReference type="GeneID" id="30974530"/>
<dbReference type="VEuPathDB" id="FungiDB:ASPACDRAFT_40215"/>
<dbReference type="InterPro" id="IPR024222">
    <property type="entry name" value="Ten1_fungal"/>
</dbReference>
<protein>
    <recommendedName>
        <fullName evidence="3">CST complex subunit Ten1</fullName>
    </recommendedName>
</protein>
<dbReference type="GO" id="GO:0016233">
    <property type="term" value="P:telomere capping"/>
    <property type="evidence" value="ECO:0007669"/>
    <property type="project" value="InterPro"/>
</dbReference>
<dbReference type="GO" id="GO:0043047">
    <property type="term" value="F:single-stranded telomeric DNA binding"/>
    <property type="evidence" value="ECO:0007669"/>
    <property type="project" value="InterPro"/>
</dbReference>
<dbReference type="RefSeq" id="XP_020059239.1">
    <property type="nucleotide sequence ID" value="XM_020200716.1"/>
</dbReference>
<dbReference type="GO" id="GO:1990879">
    <property type="term" value="C:CST complex"/>
    <property type="evidence" value="ECO:0007669"/>
    <property type="project" value="InterPro"/>
</dbReference>
<proteinExistence type="predicted"/>
<dbReference type="EMBL" id="KV878972">
    <property type="protein sequence ID" value="OJK02900.1"/>
    <property type="molecule type" value="Genomic_DNA"/>
</dbReference>
<accession>A0A1L9X351</accession>
<dbReference type="Pfam" id="PF12658">
    <property type="entry name" value="Ten1"/>
    <property type="match status" value="1"/>
</dbReference>
<evidence type="ECO:0008006" key="3">
    <source>
        <dbReference type="Google" id="ProtNLM"/>
    </source>
</evidence>
<evidence type="ECO:0000313" key="1">
    <source>
        <dbReference type="EMBL" id="OJK02900.1"/>
    </source>
</evidence>
<evidence type="ECO:0000313" key="2">
    <source>
        <dbReference type="Proteomes" id="UP000184546"/>
    </source>
</evidence>
<dbReference type="OrthoDB" id="5275361at2759"/>
<dbReference type="InterPro" id="IPR012340">
    <property type="entry name" value="NA-bd_OB-fold"/>
</dbReference>
<name>A0A1L9X351_ASPA1</name>
<reference evidence="2" key="1">
    <citation type="journal article" date="2017" name="Genome Biol.">
        <title>Comparative genomics reveals high biological diversity and specific adaptations in the industrially and medically important fungal genus Aspergillus.</title>
        <authorList>
            <person name="de Vries R.P."/>
            <person name="Riley R."/>
            <person name="Wiebenga A."/>
            <person name="Aguilar-Osorio G."/>
            <person name="Amillis S."/>
            <person name="Uchima C.A."/>
            <person name="Anderluh G."/>
            <person name="Asadollahi M."/>
            <person name="Askin M."/>
            <person name="Barry K."/>
            <person name="Battaglia E."/>
            <person name="Bayram O."/>
            <person name="Benocci T."/>
            <person name="Braus-Stromeyer S.A."/>
            <person name="Caldana C."/>
            <person name="Canovas D."/>
            <person name="Cerqueira G.C."/>
            <person name="Chen F."/>
            <person name="Chen W."/>
            <person name="Choi C."/>
            <person name="Clum A."/>
            <person name="Dos Santos R.A."/>
            <person name="Damasio A.R."/>
            <person name="Diallinas G."/>
            <person name="Emri T."/>
            <person name="Fekete E."/>
            <person name="Flipphi M."/>
            <person name="Freyberg S."/>
            <person name="Gallo A."/>
            <person name="Gournas C."/>
            <person name="Habgood R."/>
            <person name="Hainaut M."/>
            <person name="Harispe M.L."/>
            <person name="Henrissat B."/>
            <person name="Hilden K.S."/>
            <person name="Hope R."/>
            <person name="Hossain A."/>
            <person name="Karabika E."/>
            <person name="Karaffa L."/>
            <person name="Karanyi Z."/>
            <person name="Krasevec N."/>
            <person name="Kuo A."/>
            <person name="Kusch H."/>
            <person name="LaButti K."/>
            <person name="Lagendijk E.L."/>
            <person name="Lapidus A."/>
            <person name="Levasseur A."/>
            <person name="Lindquist E."/>
            <person name="Lipzen A."/>
            <person name="Logrieco A.F."/>
            <person name="MacCabe A."/>
            <person name="Maekelae M.R."/>
            <person name="Malavazi I."/>
            <person name="Melin P."/>
            <person name="Meyer V."/>
            <person name="Mielnichuk N."/>
            <person name="Miskei M."/>
            <person name="Molnar A.P."/>
            <person name="Mule G."/>
            <person name="Ngan C.Y."/>
            <person name="Orejas M."/>
            <person name="Orosz E."/>
            <person name="Ouedraogo J.P."/>
            <person name="Overkamp K.M."/>
            <person name="Park H.-S."/>
            <person name="Perrone G."/>
            <person name="Piumi F."/>
            <person name="Punt P.J."/>
            <person name="Ram A.F."/>
            <person name="Ramon A."/>
            <person name="Rauscher S."/>
            <person name="Record E."/>
            <person name="Riano-Pachon D.M."/>
            <person name="Robert V."/>
            <person name="Roehrig J."/>
            <person name="Ruller R."/>
            <person name="Salamov A."/>
            <person name="Salih N.S."/>
            <person name="Samson R.A."/>
            <person name="Sandor E."/>
            <person name="Sanguinetti M."/>
            <person name="Schuetze T."/>
            <person name="Sepcic K."/>
            <person name="Shelest E."/>
            <person name="Sherlock G."/>
            <person name="Sophianopoulou V."/>
            <person name="Squina F.M."/>
            <person name="Sun H."/>
            <person name="Susca A."/>
            <person name="Todd R.B."/>
            <person name="Tsang A."/>
            <person name="Unkles S.E."/>
            <person name="van de Wiele N."/>
            <person name="van Rossen-Uffink D."/>
            <person name="Oliveira J.V."/>
            <person name="Vesth T.C."/>
            <person name="Visser J."/>
            <person name="Yu J.-H."/>
            <person name="Zhou M."/>
            <person name="Andersen M.R."/>
            <person name="Archer D.B."/>
            <person name="Baker S.E."/>
            <person name="Benoit I."/>
            <person name="Brakhage A.A."/>
            <person name="Braus G.H."/>
            <person name="Fischer R."/>
            <person name="Frisvad J.C."/>
            <person name="Goldman G.H."/>
            <person name="Houbraken J."/>
            <person name="Oakley B."/>
            <person name="Pocsi I."/>
            <person name="Scazzocchio C."/>
            <person name="Seiboth B."/>
            <person name="vanKuyk P.A."/>
            <person name="Wortman J."/>
            <person name="Dyer P.S."/>
            <person name="Grigoriev I.V."/>
        </authorList>
    </citation>
    <scope>NUCLEOTIDE SEQUENCE [LARGE SCALE GENOMIC DNA]</scope>
    <source>
        <strain evidence="2">ATCC 16872 / CBS 172.66 / WB 5094</strain>
    </source>
</reference>
<dbReference type="AlphaFoldDB" id="A0A1L9X351"/>
<gene>
    <name evidence="1" type="ORF">ASPACDRAFT_40215</name>
</gene>
<keyword evidence="2" id="KW-1185">Reference proteome</keyword>
<sequence>MNGPLPSNRCFLSDLPSLPIDSKIRFLGCVRTYLIRTGHLVLEHNYPHREPPQEPASVLVDVNAVLESVTAEELRVGAWVTVLGYVRRRKPSEDAEDAGPASVFPAIYIEAVLVIPAGAVSLGEYERILRDSLEVERRVRRAV</sequence>
<organism evidence="1 2">
    <name type="scientific">Aspergillus aculeatus (strain ATCC 16872 / CBS 172.66 / WB 5094)</name>
    <dbReference type="NCBI Taxonomy" id="690307"/>
    <lineage>
        <taxon>Eukaryota</taxon>
        <taxon>Fungi</taxon>
        <taxon>Dikarya</taxon>
        <taxon>Ascomycota</taxon>
        <taxon>Pezizomycotina</taxon>
        <taxon>Eurotiomycetes</taxon>
        <taxon>Eurotiomycetidae</taxon>
        <taxon>Eurotiales</taxon>
        <taxon>Aspergillaceae</taxon>
        <taxon>Aspergillus</taxon>
        <taxon>Aspergillus subgen. Circumdati</taxon>
    </lineage>
</organism>
<dbReference type="OMA" id="GCVTHYT"/>
<dbReference type="Proteomes" id="UP000184546">
    <property type="component" value="Unassembled WGS sequence"/>
</dbReference>
<dbReference type="Gene3D" id="2.40.50.140">
    <property type="entry name" value="Nucleic acid-binding proteins"/>
    <property type="match status" value="1"/>
</dbReference>